<gene>
    <name evidence="2" type="ORF">PSTT_05256</name>
</gene>
<organism evidence="2 3">
    <name type="scientific">Puccinia striiformis</name>
    <dbReference type="NCBI Taxonomy" id="27350"/>
    <lineage>
        <taxon>Eukaryota</taxon>
        <taxon>Fungi</taxon>
        <taxon>Dikarya</taxon>
        <taxon>Basidiomycota</taxon>
        <taxon>Pucciniomycotina</taxon>
        <taxon>Pucciniomycetes</taxon>
        <taxon>Pucciniales</taxon>
        <taxon>Pucciniaceae</taxon>
        <taxon>Puccinia</taxon>
    </lineage>
</organism>
<dbReference type="InterPro" id="IPR006886">
    <property type="entry name" value="RNA_pol_III_Rpc5"/>
</dbReference>
<dbReference type="EMBL" id="PKSL01000038">
    <property type="protein sequence ID" value="POW11466.1"/>
    <property type="molecule type" value="Genomic_DNA"/>
</dbReference>
<dbReference type="PANTHER" id="PTHR12069:SF0">
    <property type="entry name" value="DNA-DIRECTED RNA POLYMERASE III SUBUNIT RPC5"/>
    <property type="match status" value="1"/>
</dbReference>
<feature type="region of interest" description="Disordered" evidence="1">
    <location>
        <begin position="60"/>
        <end position="120"/>
    </location>
</feature>
<evidence type="ECO:0000313" key="3">
    <source>
        <dbReference type="Proteomes" id="UP000239156"/>
    </source>
</evidence>
<dbReference type="Pfam" id="PF04801">
    <property type="entry name" value="RPC5"/>
    <property type="match status" value="1"/>
</dbReference>
<comment type="caution">
    <text evidence="2">The sequence shown here is derived from an EMBL/GenBank/DDBJ whole genome shotgun (WGS) entry which is preliminary data.</text>
</comment>
<feature type="compositionally biased region" description="Acidic residues" evidence="1">
    <location>
        <begin position="16"/>
        <end position="25"/>
    </location>
</feature>
<feature type="compositionally biased region" description="Low complexity" evidence="1">
    <location>
        <begin position="102"/>
        <end position="116"/>
    </location>
</feature>
<dbReference type="PANTHER" id="PTHR12069">
    <property type="entry name" value="DNA-DIRECTED RNA POLYMERASES III 80 KDA POLYPEPTIDE RNA POLYMERASE III SUBUNIT 5"/>
    <property type="match status" value="1"/>
</dbReference>
<evidence type="ECO:0000313" key="2">
    <source>
        <dbReference type="EMBL" id="POW11466.1"/>
    </source>
</evidence>
<feature type="region of interest" description="Disordered" evidence="1">
    <location>
        <begin position="155"/>
        <end position="187"/>
    </location>
</feature>
<dbReference type="GO" id="GO:0005666">
    <property type="term" value="C:RNA polymerase III complex"/>
    <property type="evidence" value="ECO:0007669"/>
    <property type="project" value="TreeGrafter"/>
</dbReference>
<feature type="compositionally biased region" description="Low complexity" evidence="1">
    <location>
        <begin position="75"/>
        <end position="94"/>
    </location>
</feature>
<dbReference type="VEuPathDB" id="FungiDB:PSHT_00851"/>
<protein>
    <submittedName>
        <fullName evidence="2">Uncharacterized protein</fullName>
    </submittedName>
</protein>
<accession>A0A2S4VPI7</accession>
<keyword evidence="3" id="KW-1185">Reference proteome</keyword>
<dbReference type="AlphaFoldDB" id="A0A2S4VPI7"/>
<dbReference type="GO" id="GO:0042797">
    <property type="term" value="P:tRNA transcription by RNA polymerase III"/>
    <property type="evidence" value="ECO:0007669"/>
    <property type="project" value="TreeGrafter"/>
</dbReference>
<dbReference type="VEuPathDB" id="FungiDB:PSTT_05256"/>
<dbReference type="Proteomes" id="UP000239156">
    <property type="component" value="Unassembled WGS sequence"/>
</dbReference>
<proteinExistence type="predicted"/>
<name>A0A2S4VPI7_9BASI</name>
<reference evidence="2" key="1">
    <citation type="submission" date="2017-12" db="EMBL/GenBank/DDBJ databases">
        <title>Gene loss provides genomic basis for host adaptation in cereal stripe rust fungi.</title>
        <authorList>
            <person name="Xia C."/>
        </authorList>
    </citation>
    <scope>NUCLEOTIDE SEQUENCE [LARGE SCALE GENOMIC DNA]</scope>
    <source>
        <strain evidence="2">93-210</strain>
    </source>
</reference>
<feature type="region of interest" description="Disordered" evidence="1">
    <location>
        <begin position="1"/>
        <end position="27"/>
    </location>
</feature>
<evidence type="ECO:0000256" key="1">
    <source>
        <dbReference type="SAM" id="MobiDB-lite"/>
    </source>
</evidence>
<sequence>MVNDRRNDKLSSLSDSESDLEEDDDPIVKVKNPLFFNSTPDFSLPSFAHFKPVLEDEITSNEAAQQQTKKKQRPKTLTLLQYPFKSSNPSSSHPLLPPSLRPDPINNPQQQQPAPIHAKYKPGVRSLRLDLPLETKIGINENRFSDERAREFAKGLPDNQKNQSSNKKHHNPINDDECDPLDKMSLGSTLIPEQSNYAVGVLKGGNEDEGTEDELHIIPLDQILQMRPNLDYLDQLDVMNSQADKQARREQGLDSGDSEGGSSNEEPDEEALKKKALAKKKTEALEAKAIQVSVIASGDGDRVGAGLRSGGPLFAPLRAAEAETPINLIHYHSETKEAEAIRQKMYSSNKHELISISSWTELLKV</sequence>
<feature type="region of interest" description="Disordered" evidence="1">
    <location>
        <begin position="242"/>
        <end position="271"/>
    </location>
</feature>